<keyword evidence="1" id="KW-0812">Transmembrane</keyword>
<dbReference type="KEGG" id="tva:4756284"/>
<evidence type="ECO:0000313" key="4">
    <source>
        <dbReference type="Proteomes" id="UP000001542"/>
    </source>
</evidence>
<dbReference type="SMR" id="A2F9C0"/>
<reference evidence="3" key="2">
    <citation type="journal article" date="2007" name="Science">
        <title>Draft genome sequence of the sexually transmitted pathogen Trichomonas vaginalis.</title>
        <authorList>
            <person name="Carlton J.M."/>
            <person name="Hirt R.P."/>
            <person name="Silva J.C."/>
            <person name="Delcher A.L."/>
            <person name="Schatz M."/>
            <person name="Zhao Q."/>
            <person name="Wortman J.R."/>
            <person name="Bidwell S.L."/>
            <person name="Alsmark U.C.M."/>
            <person name="Besteiro S."/>
            <person name="Sicheritz-Ponten T."/>
            <person name="Noel C.J."/>
            <person name="Dacks J.B."/>
            <person name="Foster P.G."/>
            <person name="Simillion C."/>
            <person name="Van de Peer Y."/>
            <person name="Miranda-Saavedra D."/>
            <person name="Barton G.J."/>
            <person name="Westrop G.D."/>
            <person name="Mueller S."/>
            <person name="Dessi D."/>
            <person name="Fiori P.L."/>
            <person name="Ren Q."/>
            <person name="Paulsen I."/>
            <person name="Zhang H."/>
            <person name="Bastida-Corcuera F.D."/>
            <person name="Simoes-Barbosa A."/>
            <person name="Brown M.T."/>
            <person name="Hayes R.D."/>
            <person name="Mukherjee M."/>
            <person name="Okumura C.Y."/>
            <person name="Schneider R."/>
            <person name="Smith A.J."/>
            <person name="Vanacova S."/>
            <person name="Villalvazo M."/>
            <person name="Haas B.J."/>
            <person name="Pertea M."/>
            <person name="Feldblyum T.V."/>
            <person name="Utterback T.R."/>
            <person name="Shu C.L."/>
            <person name="Osoegawa K."/>
            <person name="de Jong P.J."/>
            <person name="Hrdy I."/>
            <person name="Horvathova L."/>
            <person name="Zubacova Z."/>
            <person name="Dolezal P."/>
            <person name="Malik S.B."/>
            <person name="Logsdon J.M. Jr."/>
            <person name="Henze K."/>
            <person name="Gupta A."/>
            <person name="Wang C.C."/>
            <person name="Dunne R.L."/>
            <person name="Upcroft J.A."/>
            <person name="Upcroft P."/>
            <person name="White O."/>
            <person name="Salzberg S.L."/>
            <person name="Tang P."/>
            <person name="Chiu C.-H."/>
            <person name="Lee Y.-S."/>
            <person name="Embley T.M."/>
            <person name="Coombs G.H."/>
            <person name="Mottram J.C."/>
            <person name="Tachezy J."/>
            <person name="Fraser-Liggett C.M."/>
            <person name="Johnson P.J."/>
        </authorList>
    </citation>
    <scope>NUCLEOTIDE SEQUENCE [LARGE SCALE GENOMIC DNA]</scope>
    <source>
        <strain evidence="3">G3</strain>
    </source>
</reference>
<protein>
    <submittedName>
        <fullName evidence="3">Uncharacterized protein</fullName>
    </submittedName>
</protein>
<keyword evidence="1" id="KW-0472">Membrane</keyword>
<dbReference type="VEuPathDB" id="TrichDB:TVAGG3_0664200"/>
<evidence type="ECO:0000313" key="3">
    <source>
        <dbReference type="EMBL" id="EAX98492.1"/>
    </source>
</evidence>
<reference evidence="3" key="1">
    <citation type="submission" date="2006-10" db="EMBL/GenBank/DDBJ databases">
        <authorList>
            <person name="Amadeo P."/>
            <person name="Zhao Q."/>
            <person name="Wortman J."/>
            <person name="Fraser-Liggett C."/>
            <person name="Carlton J."/>
        </authorList>
    </citation>
    <scope>NUCLEOTIDE SEQUENCE</scope>
    <source>
        <strain evidence="3">G3</strain>
    </source>
</reference>
<dbReference type="EMBL" id="DS113673">
    <property type="protein sequence ID" value="EAX98492.1"/>
    <property type="molecule type" value="Genomic_DNA"/>
</dbReference>
<keyword evidence="2" id="KW-0732">Signal</keyword>
<proteinExistence type="predicted"/>
<keyword evidence="1" id="KW-1133">Transmembrane helix</keyword>
<feature type="chain" id="PRO_5002643656" evidence="2">
    <location>
        <begin position="17"/>
        <end position="84"/>
    </location>
</feature>
<name>A2F9C0_TRIV3</name>
<feature type="transmembrane region" description="Helical" evidence="1">
    <location>
        <begin position="35"/>
        <end position="59"/>
    </location>
</feature>
<evidence type="ECO:0000256" key="1">
    <source>
        <dbReference type="SAM" id="Phobius"/>
    </source>
</evidence>
<keyword evidence="4" id="KW-1185">Reference proteome</keyword>
<accession>A2F9C0</accession>
<dbReference type="RefSeq" id="XP_001311422.1">
    <property type="nucleotide sequence ID" value="XM_001311421.1"/>
</dbReference>
<dbReference type="Proteomes" id="UP000001542">
    <property type="component" value="Unassembled WGS sequence"/>
</dbReference>
<gene>
    <name evidence="3" type="ORF">TVAG_354300</name>
</gene>
<dbReference type="InParanoid" id="A2F9C0"/>
<dbReference type="AlphaFoldDB" id="A2F9C0"/>
<feature type="signal peptide" evidence="2">
    <location>
        <begin position="1"/>
        <end position="16"/>
    </location>
</feature>
<dbReference type="VEuPathDB" id="TrichDB:TVAG_354300"/>
<evidence type="ECO:0000256" key="2">
    <source>
        <dbReference type="SAM" id="SignalP"/>
    </source>
</evidence>
<sequence>MFLFLLVASIFALGSSTNSVPTRSPYPTAKSGSPSLALVCFSVFGAILFIVISVLFLCFKKSDDNIPEKMSQPLIQNENTQNNN</sequence>
<organism evidence="3 4">
    <name type="scientific">Trichomonas vaginalis (strain ATCC PRA-98 / G3)</name>
    <dbReference type="NCBI Taxonomy" id="412133"/>
    <lineage>
        <taxon>Eukaryota</taxon>
        <taxon>Metamonada</taxon>
        <taxon>Parabasalia</taxon>
        <taxon>Trichomonadida</taxon>
        <taxon>Trichomonadidae</taxon>
        <taxon>Trichomonas</taxon>
    </lineage>
</organism>